<dbReference type="Gene3D" id="3.40.50.1820">
    <property type="entry name" value="alpha/beta hydrolase"/>
    <property type="match status" value="1"/>
</dbReference>
<organism evidence="3 4">
    <name type="scientific">[Mycobacterium] wendilense</name>
    <dbReference type="NCBI Taxonomy" id="3064284"/>
    <lineage>
        <taxon>Bacteria</taxon>
        <taxon>Bacillati</taxon>
        <taxon>Actinomycetota</taxon>
        <taxon>Actinomycetes</taxon>
        <taxon>Mycobacteriales</taxon>
        <taxon>Mycobacteriaceae</taxon>
        <taxon>Mycolicibacter</taxon>
    </lineage>
</organism>
<feature type="domain" description="AB hydrolase-1" evidence="2">
    <location>
        <begin position="28"/>
        <end position="287"/>
    </location>
</feature>
<dbReference type="SUPFAM" id="SSF53474">
    <property type="entry name" value="alpha/beta-Hydrolases"/>
    <property type="match status" value="1"/>
</dbReference>
<keyword evidence="4" id="KW-1185">Reference proteome</keyword>
<protein>
    <submittedName>
        <fullName evidence="3">Alpha/beta hydrolase</fullName>
    </submittedName>
</protein>
<dbReference type="PRINTS" id="PR00412">
    <property type="entry name" value="EPOXHYDRLASE"/>
</dbReference>
<sequence>MTTPQRLTIEVPHLRFEALTWGPDDGRLMLCLHGYPDTAWTWRHLGPHFAEQGFRVVAPFMRGYAPTELARDGDYGVGELMRDALALHQNLGGGADAVLVGHDWGGLTANGLAAYPQNPFAKVVSMGVPLVTGLQPGSGHGAAKLRLLPRQLKMSWYIFFQQLPGISERNLDRVLPKLWRDWCPPGYDTGADLDHLWQSLSDPSRRTAALSYYRAVFRPLRRGRHHRELDRYAMGATPVRHPMLVLHGRLDGAIDARLAALSVEGLPAGSAHQIIDGAGHFMHLDRPAEVHRLIGDYVRSS</sequence>
<dbReference type="EMBL" id="OY726395">
    <property type="protein sequence ID" value="CAJ1581813.1"/>
    <property type="molecule type" value="Genomic_DNA"/>
</dbReference>
<accession>A0ABN9P105</accession>
<dbReference type="GO" id="GO:0016787">
    <property type="term" value="F:hydrolase activity"/>
    <property type="evidence" value="ECO:0007669"/>
    <property type="project" value="UniProtKB-KW"/>
</dbReference>
<evidence type="ECO:0000259" key="2">
    <source>
        <dbReference type="Pfam" id="PF00561"/>
    </source>
</evidence>
<name>A0ABN9P105_9MYCO</name>
<dbReference type="Proteomes" id="UP001190466">
    <property type="component" value="Chromosome"/>
</dbReference>
<dbReference type="InterPro" id="IPR029058">
    <property type="entry name" value="AB_hydrolase_fold"/>
</dbReference>
<dbReference type="InterPro" id="IPR000073">
    <property type="entry name" value="AB_hydrolase_1"/>
</dbReference>
<reference evidence="3 4" key="1">
    <citation type="submission" date="2023-08" db="EMBL/GenBank/DDBJ databases">
        <authorList>
            <person name="Folkvardsen B D."/>
            <person name="Norman A."/>
        </authorList>
    </citation>
    <scope>NUCLEOTIDE SEQUENCE [LARGE SCALE GENOMIC DNA]</scope>
    <source>
        <strain evidence="3 4">Mu0050</strain>
    </source>
</reference>
<evidence type="ECO:0000313" key="4">
    <source>
        <dbReference type="Proteomes" id="UP001190466"/>
    </source>
</evidence>
<dbReference type="PANTHER" id="PTHR43329">
    <property type="entry name" value="EPOXIDE HYDROLASE"/>
    <property type="match status" value="1"/>
</dbReference>
<evidence type="ECO:0000313" key="3">
    <source>
        <dbReference type="EMBL" id="CAJ1581813.1"/>
    </source>
</evidence>
<dbReference type="RefSeq" id="WP_316516059.1">
    <property type="nucleotide sequence ID" value="NZ_OY726395.1"/>
</dbReference>
<keyword evidence="1 3" id="KW-0378">Hydrolase</keyword>
<evidence type="ECO:0000256" key="1">
    <source>
        <dbReference type="ARBA" id="ARBA00022801"/>
    </source>
</evidence>
<dbReference type="Pfam" id="PF00561">
    <property type="entry name" value="Abhydrolase_1"/>
    <property type="match status" value="1"/>
</dbReference>
<gene>
    <name evidence="3" type="ORF">MU0050_001742</name>
</gene>
<proteinExistence type="predicted"/>
<dbReference type="InterPro" id="IPR000639">
    <property type="entry name" value="Epox_hydrolase-like"/>
</dbReference>